<evidence type="ECO:0000313" key="5">
    <source>
        <dbReference type="WBParaSite" id="ASIM_0001218001-mRNA-1"/>
    </source>
</evidence>
<keyword evidence="4" id="KW-1185">Reference proteome</keyword>
<name>A0A0M3JVD1_ANISI</name>
<dbReference type="AlphaFoldDB" id="A0A0M3JVD1"/>
<keyword evidence="2" id="KW-0472">Membrane</keyword>
<evidence type="ECO:0000313" key="4">
    <source>
        <dbReference type="Proteomes" id="UP000267096"/>
    </source>
</evidence>
<feature type="transmembrane region" description="Helical" evidence="2">
    <location>
        <begin position="29"/>
        <end position="48"/>
    </location>
</feature>
<keyword evidence="2" id="KW-0812">Transmembrane</keyword>
<dbReference type="OrthoDB" id="5877024at2759"/>
<gene>
    <name evidence="3" type="ORF">ASIM_LOCUS11646</name>
</gene>
<dbReference type="EMBL" id="UYRR01031090">
    <property type="protein sequence ID" value="VDK45517.1"/>
    <property type="molecule type" value="Genomic_DNA"/>
</dbReference>
<feature type="compositionally biased region" description="Low complexity" evidence="1">
    <location>
        <begin position="1"/>
        <end position="21"/>
    </location>
</feature>
<sequence length="144" mass="16117">MVSLSSSSSYSSPRSSSSSKSGIRQSLPFFSYSALFGFIMLFVLPITISSSTELAFLNPNDRLAQQHFSTPELTADYDVKEQEREAAAAMMGDSNTAIGAPKRTVYLRQPQFKRLRPCFYSPIQCLMKKKRSDETIHLGDIVFK</sequence>
<organism evidence="5">
    <name type="scientific">Anisakis simplex</name>
    <name type="common">Herring worm</name>
    <dbReference type="NCBI Taxonomy" id="6269"/>
    <lineage>
        <taxon>Eukaryota</taxon>
        <taxon>Metazoa</taxon>
        <taxon>Ecdysozoa</taxon>
        <taxon>Nematoda</taxon>
        <taxon>Chromadorea</taxon>
        <taxon>Rhabditida</taxon>
        <taxon>Spirurina</taxon>
        <taxon>Ascaridomorpha</taxon>
        <taxon>Ascaridoidea</taxon>
        <taxon>Anisakidae</taxon>
        <taxon>Anisakis</taxon>
        <taxon>Anisakis simplex complex</taxon>
    </lineage>
</organism>
<proteinExistence type="predicted"/>
<evidence type="ECO:0000256" key="1">
    <source>
        <dbReference type="SAM" id="MobiDB-lite"/>
    </source>
</evidence>
<accession>A0A0M3JVD1</accession>
<evidence type="ECO:0000313" key="3">
    <source>
        <dbReference type="EMBL" id="VDK45517.1"/>
    </source>
</evidence>
<protein>
    <submittedName>
        <fullName evidence="3 5">Uncharacterized protein</fullName>
    </submittedName>
</protein>
<reference evidence="5" key="1">
    <citation type="submission" date="2017-02" db="UniProtKB">
        <authorList>
            <consortium name="WormBaseParasite"/>
        </authorList>
    </citation>
    <scope>IDENTIFICATION</scope>
</reference>
<feature type="region of interest" description="Disordered" evidence="1">
    <location>
        <begin position="1"/>
        <end position="23"/>
    </location>
</feature>
<keyword evidence="2" id="KW-1133">Transmembrane helix</keyword>
<evidence type="ECO:0000256" key="2">
    <source>
        <dbReference type="SAM" id="Phobius"/>
    </source>
</evidence>
<dbReference type="Proteomes" id="UP000267096">
    <property type="component" value="Unassembled WGS sequence"/>
</dbReference>
<reference evidence="3 4" key="2">
    <citation type="submission" date="2018-11" db="EMBL/GenBank/DDBJ databases">
        <authorList>
            <consortium name="Pathogen Informatics"/>
        </authorList>
    </citation>
    <scope>NUCLEOTIDE SEQUENCE [LARGE SCALE GENOMIC DNA]</scope>
</reference>
<dbReference type="WBParaSite" id="ASIM_0001218001-mRNA-1">
    <property type="protein sequence ID" value="ASIM_0001218001-mRNA-1"/>
    <property type="gene ID" value="ASIM_0001218001"/>
</dbReference>